<dbReference type="PATRIC" id="fig|231023.4.peg.3598"/>
<protein>
    <submittedName>
        <fullName evidence="1">Uncharacterized protein</fullName>
    </submittedName>
</protein>
<dbReference type="HOGENOM" id="CLU_3275377_0_0_6"/>
<reference evidence="1 2" key="1">
    <citation type="journal article" date="2012" name="J. Bacteriol.">
        <title>Complete Genome Sequence of the Naphthalene-Degrading Pseudomonas putida Strain ND6.</title>
        <authorList>
            <person name="Li S."/>
            <person name="Zhao H."/>
            <person name="Li Y."/>
            <person name="Niu S."/>
            <person name="Cai B."/>
        </authorList>
    </citation>
    <scope>NUCLEOTIDE SEQUENCE [LARGE SCALE GENOMIC DNA]</scope>
    <source>
        <strain evidence="1 2">ND6</strain>
    </source>
</reference>
<gene>
    <name evidence="1" type="ORF">YSA_07493</name>
</gene>
<dbReference type="KEGG" id="ppi:YSA_07493"/>
<name>I3UZ92_PSEPU</name>
<dbReference type="Proteomes" id="UP000005268">
    <property type="component" value="Chromosome"/>
</dbReference>
<evidence type="ECO:0000313" key="2">
    <source>
        <dbReference type="Proteomes" id="UP000005268"/>
    </source>
</evidence>
<organism evidence="1 2">
    <name type="scientific">Pseudomonas putida ND6</name>
    <dbReference type="NCBI Taxonomy" id="231023"/>
    <lineage>
        <taxon>Bacteria</taxon>
        <taxon>Pseudomonadati</taxon>
        <taxon>Pseudomonadota</taxon>
        <taxon>Gammaproteobacteria</taxon>
        <taxon>Pseudomonadales</taxon>
        <taxon>Pseudomonadaceae</taxon>
        <taxon>Pseudomonas</taxon>
    </lineage>
</organism>
<proteinExistence type="predicted"/>
<dbReference type="EMBL" id="CP003588">
    <property type="protein sequence ID" value="AFK70813.1"/>
    <property type="molecule type" value="Genomic_DNA"/>
</dbReference>
<accession>I3UZ92</accession>
<sequence length="41" mass="4881">MLLWFLGRVPLRPSLLVIWGSSFLLCRRKCIARRLLLAIWL</sequence>
<dbReference type="AlphaFoldDB" id="I3UZ92"/>
<evidence type="ECO:0000313" key="1">
    <source>
        <dbReference type="EMBL" id="AFK70813.1"/>
    </source>
</evidence>